<feature type="transmembrane region" description="Helical" evidence="12">
    <location>
        <begin position="68"/>
        <end position="88"/>
    </location>
</feature>
<sequence length="440" mass="48083">MELYYAFSGIIVLAALFSYVNVRYVKLPMTIGIMVIAMLVSVGVHLFGEVIFPGLSHKLESLIGSIDFTEILMGAMLNFLLFAGALHINFSDLKQHRRAIFIYATVSVVLSAFFISLLLYYVSPYLGFAIPYPYCLLFGALISPTDPIVVMGVLKQAKVPKRLEMKITGESLFNDGVAVVLFAVVLKIATGVDDFTPSFASITKLFLIEAGGGVFLGGLLGWVASKMMHKANDYHVNVLITLAVVMGGFLIAKGSHVSSPLAMVVAGLFIGNSNKKSDNEVAKDYLGKFWEIIDEIMNAVLFLFIGFELLILKGLEDQLLLGCLAILVCLIGRALAIYIPAKTVLKRTTTYSRGSLITMVWGGVRGGVSIALVLSIPYHEAGHIKEVLVQITYIVVVFSILVQGLTVGRVAKKALRADELMPRLKRIRAARSKNKQNNHE</sequence>
<feature type="transmembrane region" description="Helical" evidence="12">
    <location>
        <begin position="391"/>
        <end position="411"/>
    </location>
</feature>
<dbReference type="Proteomes" id="UP000065822">
    <property type="component" value="Chromosome"/>
</dbReference>
<comment type="subcellular location">
    <subcellularLocation>
        <location evidence="1">Cell membrane</location>
        <topology evidence="1">Multi-pass membrane protein</topology>
    </subcellularLocation>
</comment>
<organism evidence="15 17">
    <name type="scientific">Capnocytophaga haemolytica</name>
    <dbReference type="NCBI Taxonomy" id="45243"/>
    <lineage>
        <taxon>Bacteria</taxon>
        <taxon>Pseudomonadati</taxon>
        <taxon>Bacteroidota</taxon>
        <taxon>Flavobacteriia</taxon>
        <taxon>Flavobacteriales</taxon>
        <taxon>Flavobacteriaceae</taxon>
        <taxon>Capnocytophaga</taxon>
    </lineage>
</organism>
<feature type="transmembrane region" description="Helical" evidence="12">
    <location>
        <begin position="128"/>
        <end position="151"/>
    </location>
</feature>
<dbReference type="PANTHER" id="PTHR10110:SF195">
    <property type="entry name" value="NA(+)_H(+) ANTIPORTER NHAS2"/>
    <property type="match status" value="1"/>
</dbReference>
<keyword evidence="6 12" id="KW-0812">Transmembrane</keyword>
<dbReference type="InterPro" id="IPR038770">
    <property type="entry name" value="Na+/solute_symporter_sf"/>
</dbReference>
<keyword evidence="16" id="KW-1185">Reference proteome</keyword>
<evidence type="ECO:0000256" key="7">
    <source>
        <dbReference type="ARBA" id="ARBA00022989"/>
    </source>
</evidence>
<dbReference type="GO" id="GO:0005886">
    <property type="term" value="C:plasma membrane"/>
    <property type="evidence" value="ECO:0007669"/>
    <property type="project" value="UniProtKB-SubCell"/>
</dbReference>
<protein>
    <submittedName>
        <fullName evidence="15">Potassium/proton antiporter</fullName>
    </submittedName>
    <submittedName>
        <fullName evidence="14">Sodium:proton antiporter</fullName>
    </submittedName>
</protein>
<evidence type="ECO:0000256" key="9">
    <source>
        <dbReference type="ARBA" id="ARBA00023065"/>
    </source>
</evidence>
<keyword evidence="8" id="KW-0915">Sodium</keyword>
<accession>A0AAX2H0V3</accession>
<evidence type="ECO:0000313" key="15">
    <source>
        <dbReference type="EMBL" id="SNV08620.1"/>
    </source>
</evidence>
<dbReference type="InterPro" id="IPR006153">
    <property type="entry name" value="Cation/H_exchanger_TM"/>
</dbReference>
<gene>
    <name evidence="14" type="ORF">AXF12_03435</name>
    <name evidence="15" type="ORF">SAMEA44541418_01052</name>
</gene>
<evidence type="ECO:0000256" key="8">
    <source>
        <dbReference type="ARBA" id="ARBA00023053"/>
    </source>
</evidence>
<keyword evidence="4" id="KW-0050">Antiport</keyword>
<dbReference type="Pfam" id="PF00999">
    <property type="entry name" value="Na_H_Exchanger"/>
    <property type="match status" value="1"/>
</dbReference>
<feature type="transmembrane region" description="Helical" evidence="12">
    <location>
        <begin position="202"/>
        <end position="222"/>
    </location>
</feature>
<reference evidence="15 17" key="2">
    <citation type="submission" date="2017-06" db="EMBL/GenBank/DDBJ databases">
        <authorList>
            <consortium name="Pathogen Informatics"/>
        </authorList>
    </citation>
    <scope>NUCLEOTIDE SEQUENCE [LARGE SCALE GENOMIC DNA]</scope>
    <source>
        <strain evidence="15 17">NCTC12947</strain>
    </source>
</reference>
<feature type="transmembrane region" description="Helical" evidence="12">
    <location>
        <begin position="360"/>
        <end position="379"/>
    </location>
</feature>
<dbReference type="EMBL" id="LT906449">
    <property type="protein sequence ID" value="SNV08620.1"/>
    <property type="molecule type" value="Genomic_DNA"/>
</dbReference>
<keyword evidence="7 12" id="KW-1133">Transmembrane helix</keyword>
<evidence type="ECO:0000256" key="2">
    <source>
        <dbReference type="ARBA" id="ARBA00007367"/>
    </source>
</evidence>
<dbReference type="GO" id="GO:0051453">
    <property type="term" value="P:regulation of intracellular pH"/>
    <property type="evidence" value="ECO:0007669"/>
    <property type="project" value="TreeGrafter"/>
</dbReference>
<evidence type="ECO:0000256" key="3">
    <source>
        <dbReference type="ARBA" id="ARBA00022448"/>
    </source>
</evidence>
<comment type="similarity">
    <text evidence="2">Belongs to the monovalent cation:proton antiporter 1 (CPA1) transporter (TC 2.A.36) family.</text>
</comment>
<evidence type="ECO:0000256" key="10">
    <source>
        <dbReference type="ARBA" id="ARBA00023136"/>
    </source>
</evidence>
<keyword evidence="5" id="KW-1003">Cell membrane</keyword>
<feature type="transmembrane region" description="Helical" evidence="12">
    <location>
        <begin position="234"/>
        <end position="251"/>
    </location>
</feature>
<feature type="domain" description="Cation/H+ exchanger transmembrane" evidence="13">
    <location>
        <begin position="13"/>
        <end position="413"/>
    </location>
</feature>
<keyword evidence="11" id="KW-0739">Sodium transport</keyword>
<keyword evidence="10 12" id="KW-0472">Membrane</keyword>
<dbReference type="AlphaFoldDB" id="A0AAX2H0V3"/>
<evidence type="ECO:0000256" key="1">
    <source>
        <dbReference type="ARBA" id="ARBA00004651"/>
    </source>
</evidence>
<dbReference type="GO" id="GO:0098719">
    <property type="term" value="P:sodium ion import across plasma membrane"/>
    <property type="evidence" value="ECO:0007669"/>
    <property type="project" value="TreeGrafter"/>
</dbReference>
<feature type="transmembrane region" description="Helical" evidence="12">
    <location>
        <begin position="172"/>
        <end position="190"/>
    </location>
</feature>
<keyword evidence="9" id="KW-0406">Ion transport</keyword>
<evidence type="ECO:0000313" key="17">
    <source>
        <dbReference type="Proteomes" id="UP000215539"/>
    </source>
</evidence>
<feature type="transmembrane region" description="Helical" evidence="12">
    <location>
        <begin position="29"/>
        <end position="48"/>
    </location>
</feature>
<evidence type="ECO:0000256" key="11">
    <source>
        <dbReference type="ARBA" id="ARBA00023201"/>
    </source>
</evidence>
<feature type="transmembrane region" description="Helical" evidence="12">
    <location>
        <begin position="318"/>
        <end position="339"/>
    </location>
</feature>
<feature type="transmembrane region" description="Helical" evidence="12">
    <location>
        <begin position="6"/>
        <end position="22"/>
    </location>
</feature>
<keyword evidence="3" id="KW-0813">Transport</keyword>
<reference evidence="14 16" key="1">
    <citation type="submission" date="2016-02" db="EMBL/GenBank/DDBJ databases">
        <authorList>
            <person name="Holder M.E."/>
            <person name="Ajami N.J."/>
            <person name="Petrosino J.F."/>
        </authorList>
    </citation>
    <scope>NUCLEOTIDE SEQUENCE [LARGE SCALE GENOMIC DNA]</scope>
    <source>
        <strain evidence="14 16">CCUG 32990</strain>
    </source>
</reference>
<feature type="transmembrane region" description="Helical" evidence="12">
    <location>
        <begin position="100"/>
        <end position="122"/>
    </location>
</feature>
<dbReference type="RefSeq" id="WP_066428347.1">
    <property type="nucleotide sequence ID" value="NZ_CP014227.1"/>
</dbReference>
<dbReference type="PANTHER" id="PTHR10110">
    <property type="entry name" value="SODIUM/HYDROGEN EXCHANGER"/>
    <property type="match status" value="1"/>
</dbReference>
<dbReference type="GO" id="GO:0015386">
    <property type="term" value="F:potassium:proton antiporter activity"/>
    <property type="evidence" value="ECO:0007669"/>
    <property type="project" value="TreeGrafter"/>
</dbReference>
<dbReference type="EMBL" id="CP014227">
    <property type="protein sequence ID" value="AMD84659.1"/>
    <property type="molecule type" value="Genomic_DNA"/>
</dbReference>
<name>A0AAX2H0V3_9FLAO</name>
<dbReference type="KEGG" id="chg:AXF12_03435"/>
<proteinExistence type="inferred from homology"/>
<evidence type="ECO:0000256" key="5">
    <source>
        <dbReference type="ARBA" id="ARBA00022475"/>
    </source>
</evidence>
<evidence type="ECO:0000259" key="13">
    <source>
        <dbReference type="Pfam" id="PF00999"/>
    </source>
</evidence>
<evidence type="ECO:0000256" key="6">
    <source>
        <dbReference type="ARBA" id="ARBA00022692"/>
    </source>
</evidence>
<dbReference type="Proteomes" id="UP000215539">
    <property type="component" value="Chromosome 1"/>
</dbReference>
<evidence type="ECO:0000313" key="14">
    <source>
        <dbReference type="EMBL" id="AMD84659.1"/>
    </source>
</evidence>
<evidence type="ECO:0000313" key="16">
    <source>
        <dbReference type="Proteomes" id="UP000065822"/>
    </source>
</evidence>
<dbReference type="InterPro" id="IPR018422">
    <property type="entry name" value="Cation/H_exchanger_CPA1"/>
</dbReference>
<evidence type="ECO:0000256" key="4">
    <source>
        <dbReference type="ARBA" id="ARBA00022449"/>
    </source>
</evidence>
<dbReference type="GO" id="GO:0015385">
    <property type="term" value="F:sodium:proton antiporter activity"/>
    <property type="evidence" value="ECO:0007669"/>
    <property type="project" value="InterPro"/>
</dbReference>
<evidence type="ECO:0000256" key="12">
    <source>
        <dbReference type="SAM" id="Phobius"/>
    </source>
</evidence>
<dbReference type="Gene3D" id="1.20.1530.20">
    <property type="match status" value="1"/>
</dbReference>